<accession>A0A8B8GC15</accession>
<sequence>MHNNDVLKFKGEQFIFVPDNKLFVCITTEQNLRCMINSSDFFADGTFNYAPKHYIQLYTFNCLQNGFYIPVVYFFLPDKSKQTYIDMWLFLQELSEKLIFKRLVIQKLYLDFEISAHEACREVFPNVEIQACRFNLGQCWWRKVNMLKMYYFFIKW</sequence>
<protein>
    <submittedName>
        <fullName evidence="2">Uncharacterized protein LOC112690462</fullName>
    </submittedName>
</protein>
<evidence type="ECO:0000313" key="2">
    <source>
        <dbReference type="RefSeq" id="XP_025420262.1"/>
    </source>
</evidence>
<reference evidence="2" key="1">
    <citation type="submission" date="2025-08" db="UniProtKB">
        <authorList>
            <consortium name="RefSeq"/>
        </authorList>
    </citation>
    <scope>IDENTIFICATION</scope>
    <source>
        <tissue evidence="2">Whole body</tissue>
    </source>
</reference>
<gene>
    <name evidence="2" type="primary">LOC112690462</name>
</gene>
<dbReference type="GeneID" id="112690462"/>
<dbReference type="Proteomes" id="UP000694846">
    <property type="component" value="Unplaced"/>
</dbReference>
<name>A0A8B8GC15_9HEMI</name>
<keyword evidence="1" id="KW-1185">Reference proteome</keyword>
<evidence type="ECO:0000313" key="1">
    <source>
        <dbReference type="Proteomes" id="UP000694846"/>
    </source>
</evidence>
<dbReference type="RefSeq" id="XP_025420262.1">
    <property type="nucleotide sequence ID" value="XM_025564477.1"/>
</dbReference>
<proteinExistence type="predicted"/>
<dbReference type="OrthoDB" id="6621062at2759"/>
<organism evidence="1 2">
    <name type="scientific">Sipha flava</name>
    <name type="common">yellow sugarcane aphid</name>
    <dbReference type="NCBI Taxonomy" id="143950"/>
    <lineage>
        <taxon>Eukaryota</taxon>
        <taxon>Metazoa</taxon>
        <taxon>Ecdysozoa</taxon>
        <taxon>Arthropoda</taxon>
        <taxon>Hexapoda</taxon>
        <taxon>Insecta</taxon>
        <taxon>Pterygota</taxon>
        <taxon>Neoptera</taxon>
        <taxon>Paraneoptera</taxon>
        <taxon>Hemiptera</taxon>
        <taxon>Sternorrhyncha</taxon>
        <taxon>Aphidomorpha</taxon>
        <taxon>Aphidoidea</taxon>
        <taxon>Aphididae</taxon>
        <taxon>Sipha</taxon>
    </lineage>
</organism>
<dbReference type="AlphaFoldDB" id="A0A8B8GC15"/>